<protein>
    <submittedName>
        <fullName evidence="1">Uncharacterized protein</fullName>
    </submittedName>
</protein>
<gene>
    <name evidence="1" type="ORF">TREES_T100017132</name>
</gene>
<dbReference type="EMBL" id="KB320799">
    <property type="protein sequence ID" value="ELW62851.1"/>
    <property type="molecule type" value="Genomic_DNA"/>
</dbReference>
<reference evidence="2" key="2">
    <citation type="journal article" date="2013" name="Nat. Commun.">
        <title>Genome of the Chinese tree shrew.</title>
        <authorList>
            <person name="Fan Y."/>
            <person name="Huang Z.Y."/>
            <person name="Cao C.C."/>
            <person name="Chen C.S."/>
            <person name="Chen Y.X."/>
            <person name="Fan D.D."/>
            <person name="He J."/>
            <person name="Hou H.L."/>
            <person name="Hu L."/>
            <person name="Hu X.T."/>
            <person name="Jiang X.T."/>
            <person name="Lai R."/>
            <person name="Lang Y.S."/>
            <person name="Liang B."/>
            <person name="Liao S.G."/>
            <person name="Mu D."/>
            <person name="Ma Y.Y."/>
            <person name="Niu Y.Y."/>
            <person name="Sun X.Q."/>
            <person name="Xia J.Q."/>
            <person name="Xiao J."/>
            <person name="Xiong Z.Q."/>
            <person name="Xu L."/>
            <person name="Yang L."/>
            <person name="Zhang Y."/>
            <person name="Zhao W."/>
            <person name="Zhao X.D."/>
            <person name="Zheng Y.T."/>
            <person name="Zhou J.M."/>
            <person name="Zhu Y.B."/>
            <person name="Zhang G.J."/>
            <person name="Wang J."/>
            <person name="Yao Y.G."/>
        </authorList>
    </citation>
    <scope>NUCLEOTIDE SEQUENCE [LARGE SCALE GENOMIC DNA]</scope>
</reference>
<accession>L9KJB7</accession>
<organism evidence="1 2">
    <name type="scientific">Tupaia chinensis</name>
    <name type="common">Chinese tree shrew</name>
    <name type="synonym">Tupaia belangeri chinensis</name>
    <dbReference type="NCBI Taxonomy" id="246437"/>
    <lineage>
        <taxon>Eukaryota</taxon>
        <taxon>Metazoa</taxon>
        <taxon>Chordata</taxon>
        <taxon>Craniata</taxon>
        <taxon>Vertebrata</taxon>
        <taxon>Euteleostomi</taxon>
        <taxon>Mammalia</taxon>
        <taxon>Eutheria</taxon>
        <taxon>Euarchontoglires</taxon>
        <taxon>Scandentia</taxon>
        <taxon>Tupaiidae</taxon>
        <taxon>Tupaia</taxon>
    </lineage>
</organism>
<dbReference type="AlphaFoldDB" id="L9KJB7"/>
<keyword evidence="2" id="KW-1185">Reference proteome</keyword>
<sequence length="163" mass="17808">MPLVRYKVFSATSVPRKLWKVLILQHNWPQGGWVHSAVIYRHDAGPSEATATATATPLRLILRAWPTAEAGIHTLGCGELQEQSGACPWRPRIRTPNPNQKHIDPLSFLQMPPDPAPAQLSAWSQGTRNVPGGSECVDTQPELGTGYGLGYAYHIRPPFPASA</sequence>
<dbReference type="Proteomes" id="UP000011518">
    <property type="component" value="Unassembled WGS sequence"/>
</dbReference>
<evidence type="ECO:0000313" key="2">
    <source>
        <dbReference type="Proteomes" id="UP000011518"/>
    </source>
</evidence>
<reference evidence="2" key="1">
    <citation type="submission" date="2012-07" db="EMBL/GenBank/DDBJ databases">
        <title>Genome of the Chinese tree shrew, a rising model animal genetically related to primates.</title>
        <authorList>
            <person name="Zhang G."/>
            <person name="Fan Y."/>
            <person name="Yao Y."/>
            <person name="Huang Z."/>
        </authorList>
    </citation>
    <scope>NUCLEOTIDE SEQUENCE [LARGE SCALE GENOMIC DNA]</scope>
</reference>
<name>L9KJB7_TUPCH</name>
<proteinExistence type="predicted"/>
<evidence type="ECO:0000313" key="1">
    <source>
        <dbReference type="EMBL" id="ELW62851.1"/>
    </source>
</evidence>
<dbReference type="InParanoid" id="L9KJB7"/>